<evidence type="ECO:0000313" key="7">
    <source>
        <dbReference type="Proteomes" id="UP000239001"/>
    </source>
</evidence>
<dbReference type="OrthoDB" id="9777941at2"/>
<evidence type="ECO:0000256" key="2">
    <source>
        <dbReference type="ARBA" id="ARBA00022448"/>
    </source>
</evidence>
<dbReference type="InterPro" id="IPR001638">
    <property type="entry name" value="Solute-binding_3/MltF_N"/>
</dbReference>
<dbReference type="InterPro" id="IPR051455">
    <property type="entry name" value="Bact_solute-bind_prot3"/>
</dbReference>
<sequence length="272" mass="31333">MYKKTLLAFLILFLFPLQAYAETILEKVKRTGELNAATRQDAIPFAYIDNNNQWTGYSLDLILLIRQELEKQLNRPVKLKLSEITVDDRFEKVEQKKVDLVCDTTTITQERLERVNFSVPYFMTGSQFLVRIQDAPKFDIDGTLEGVPIAYIPKTTTDLIIRQIYPFAKWQIIKSREEGVEKLKKGEVSAVASDGILLIGELVRKGNDPRQFALTPRQPMTTELYGCMMPKNDLAWKQFVDQVVTSSNNQKIQEKWFNIEQGSFPYTVRVAP</sequence>
<dbReference type="AlphaFoldDB" id="A0A2T1M2D6"/>
<dbReference type="SUPFAM" id="SSF53850">
    <property type="entry name" value="Periplasmic binding protein-like II"/>
    <property type="match status" value="1"/>
</dbReference>
<dbReference type="Pfam" id="PF00497">
    <property type="entry name" value="SBP_bac_3"/>
    <property type="match status" value="1"/>
</dbReference>
<keyword evidence="2" id="KW-0813">Transport</keyword>
<feature type="chain" id="PRO_5015455640" evidence="4">
    <location>
        <begin position="22"/>
        <end position="272"/>
    </location>
</feature>
<proteinExistence type="inferred from homology"/>
<comment type="caution">
    <text evidence="6">The sequence shown here is derived from an EMBL/GenBank/DDBJ whole genome shotgun (WGS) entry which is preliminary data.</text>
</comment>
<evidence type="ECO:0000256" key="1">
    <source>
        <dbReference type="ARBA" id="ARBA00010333"/>
    </source>
</evidence>
<reference evidence="6 7" key="1">
    <citation type="submission" date="2018-03" db="EMBL/GenBank/DDBJ databases">
        <title>The ancient ancestry and fast evolution of plastids.</title>
        <authorList>
            <person name="Moore K.R."/>
            <person name="Magnabosco C."/>
            <person name="Momper L."/>
            <person name="Gold D.A."/>
            <person name="Bosak T."/>
            <person name="Fournier G.P."/>
        </authorList>
    </citation>
    <scope>NUCLEOTIDE SEQUENCE [LARGE SCALE GENOMIC DNA]</scope>
    <source>
        <strain evidence="6 7">CCALA 016</strain>
    </source>
</reference>
<gene>
    <name evidence="6" type="ORF">C7H19_02315</name>
</gene>
<dbReference type="SMART" id="SM00062">
    <property type="entry name" value="PBPb"/>
    <property type="match status" value="1"/>
</dbReference>
<evidence type="ECO:0000256" key="4">
    <source>
        <dbReference type="SAM" id="SignalP"/>
    </source>
</evidence>
<comment type="similarity">
    <text evidence="1">Belongs to the bacterial solute-binding protein 3 family.</text>
</comment>
<name>A0A2T1M2D6_9CHRO</name>
<keyword evidence="7" id="KW-1185">Reference proteome</keyword>
<dbReference type="CDD" id="cd13688">
    <property type="entry name" value="PBP2_GltI_DEBP"/>
    <property type="match status" value="1"/>
</dbReference>
<organism evidence="6 7">
    <name type="scientific">Aphanothece hegewaldii CCALA 016</name>
    <dbReference type="NCBI Taxonomy" id="2107694"/>
    <lineage>
        <taxon>Bacteria</taxon>
        <taxon>Bacillati</taxon>
        <taxon>Cyanobacteriota</taxon>
        <taxon>Cyanophyceae</taxon>
        <taxon>Oscillatoriophycideae</taxon>
        <taxon>Chroococcales</taxon>
        <taxon>Aphanothecaceae</taxon>
        <taxon>Aphanothece</taxon>
    </lineage>
</organism>
<dbReference type="PANTHER" id="PTHR30085:SF6">
    <property type="entry name" value="ABC TRANSPORTER GLUTAMINE-BINDING PROTEIN GLNH"/>
    <property type="match status" value="1"/>
</dbReference>
<evidence type="ECO:0000256" key="3">
    <source>
        <dbReference type="ARBA" id="ARBA00022729"/>
    </source>
</evidence>
<dbReference type="RefSeq" id="WP_106455274.1">
    <property type="nucleotide sequence ID" value="NZ_PXOH01000002.1"/>
</dbReference>
<dbReference type="GO" id="GO:0006865">
    <property type="term" value="P:amino acid transport"/>
    <property type="evidence" value="ECO:0007669"/>
    <property type="project" value="TreeGrafter"/>
</dbReference>
<dbReference type="GO" id="GO:0005576">
    <property type="term" value="C:extracellular region"/>
    <property type="evidence" value="ECO:0007669"/>
    <property type="project" value="TreeGrafter"/>
</dbReference>
<dbReference type="Proteomes" id="UP000239001">
    <property type="component" value="Unassembled WGS sequence"/>
</dbReference>
<feature type="signal peptide" evidence="4">
    <location>
        <begin position="1"/>
        <end position="21"/>
    </location>
</feature>
<dbReference type="Gene3D" id="3.40.190.10">
    <property type="entry name" value="Periplasmic binding protein-like II"/>
    <property type="match status" value="2"/>
</dbReference>
<dbReference type="GO" id="GO:0030288">
    <property type="term" value="C:outer membrane-bounded periplasmic space"/>
    <property type="evidence" value="ECO:0007669"/>
    <property type="project" value="TreeGrafter"/>
</dbReference>
<accession>A0A2T1M2D6</accession>
<keyword evidence="3 4" id="KW-0732">Signal</keyword>
<evidence type="ECO:0000259" key="5">
    <source>
        <dbReference type="SMART" id="SM00062"/>
    </source>
</evidence>
<protein>
    <submittedName>
        <fullName evidence="6">Amino acid ABC transporter substrate-binding protein</fullName>
    </submittedName>
</protein>
<evidence type="ECO:0000313" key="6">
    <source>
        <dbReference type="EMBL" id="PSF38909.1"/>
    </source>
</evidence>
<reference evidence="6 7" key="2">
    <citation type="submission" date="2018-03" db="EMBL/GenBank/DDBJ databases">
        <authorList>
            <person name="Keele B.F."/>
        </authorList>
    </citation>
    <scope>NUCLEOTIDE SEQUENCE [LARGE SCALE GENOMIC DNA]</scope>
    <source>
        <strain evidence="6 7">CCALA 016</strain>
    </source>
</reference>
<dbReference type="EMBL" id="PXOH01000002">
    <property type="protein sequence ID" value="PSF38909.1"/>
    <property type="molecule type" value="Genomic_DNA"/>
</dbReference>
<feature type="domain" description="Solute-binding protein family 3/N-terminal" evidence="5">
    <location>
        <begin position="33"/>
        <end position="260"/>
    </location>
</feature>
<dbReference type="PANTHER" id="PTHR30085">
    <property type="entry name" value="AMINO ACID ABC TRANSPORTER PERMEASE"/>
    <property type="match status" value="1"/>
</dbReference>